<feature type="region of interest" description="Disordered" evidence="1">
    <location>
        <begin position="63"/>
        <end position="87"/>
    </location>
</feature>
<proteinExistence type="predicted"/>
<sequence length="87" mass="9794">MGLLKSRCSAMLVGVDGGQRELRQTIHLFTPRADPEEYKDQRVARLKNISLNRNKDIKLVKRKPNHDAGVVGGMASDYEQSSREVVD</sequence>
<name>A0AAV2DRW8_9ROSI</name>
<dbReference type="AlphaFoldDB" id="A0AAV2DRW8"/>
<dbReference type="Proteomes" id="UP001497516">
    <property type="component" value="Chromosome 3"/>
</dbReference>
<dbReference type="EMBL" id="OZ034816">
    <property type="protein sequence ID" value="CAL1376341.1"/>
    <property type="molecule type" value="Genomic_DNA"/>
</dbReference>
<keyword evidence="3" id="KW-1185">Reference proteome</keyword>
<evidence type="ECO:0000256" key="1">
    <source>
        <dbReference type="SAM" id="MobiDB-lite"/>
    </source>
</evidence>
<accession>A0AAV2DRW8</accession>
<reference evidence="2 3" key="1">
    <citation type="submission" date="2024-04" db="EMBL/GenBank/DDBJ databases">
        <authorList>
            <person name="Fracassetti M."/>
        </authorList>
    </citation>
    <scope>NUCLEOTIDE SEQUENCE [LARGE SCALE GENOMIC DNA]</scope>
</reference>
<protein>
    <submittedName>
        <fullName evidence="2">Uncharacterized protein</fullName>
    </submittedName>
</protein>
<organism evidence="2 3">
    <name type="scientific">Linum trigynum</name>
    <dbReference type="NCBI Taxonomy" id="586398"/>
    <lineage>
        <taxon>Eukaryota</taxon>
        <taxon>Viridiplantae</taxon>
        <taxon>Streptophyta</taxon>
        <taxon>Embryophyta</taxon>
        <taxon>Tracheophyta</taxon>
        <taxon>Spermatophyta</taxon>
        <taxon>Magnoliopsida</taxon>
        <taxon>eudicotyledons</taxon>
        <taxon>Gunneridae</taxon>
        <taxon>Pentapetalae</taxon>
        <taxon>rosids</taxon>
        <taxon>fabids</taxon>
        <taxon>Malpighiales</taxon>
        <taxon>Linaceae</taxon>
        <taxon>Linum</taxon>
    </lineage>
</organism>
<evidence type="ECO:0000313" key="3">
    <source>
        <dbReference type="Proteomes" id="UP001497516"/>
    </source>
</evidence>
<gene>
    <name evidence="2" type="ORF">LTRI10_LOCUS18077</name>
</gene>
<evidence type="ECO:0000313" key="2">
    <source>
        <dbReference type="EMBL" id="CAL1376341.1"/>
    </source>
</evidence>